<gene>
    <name evidence="1" type="ORF">O6H91_02G106200</name>
</gene>
<keyword evidence="2" id="KW-1185">Reference proteome</keyword>
<sequence>MAGPPQRPDLRARGRRRGLQQLIDSEDATPRSAHLEVIRSSAQAERSILQLPTTVAPLNEVSKRMAKAASYLGRKFTNFVEEPVMSDTGDSSSSTARLQRRFSSNEMVPSLSGDIDAQVSVSSQWSTGNRELPSSESNTLSNLSFERATAMFTSTGAAVKEFSQNFLNSSPVAWQGSVHYPLFRLMSRVQTTIRGSADDIGWLQKSPSRSPVKDGTGRFCQLLEMTKNGVHKLPDTFVYLLVPGLFSNLGPLYFVDTKKYFSGLGLNCYIARIHSEAAVETNARELKDYIEELYWGSRKRIMLLGHSKGGVDAAAAIAMFWTDLKEKVAGLVLVQSPFGGSPIAADILREGQIADLETRRILELFLCKIIKGDMRALEDLTYQKRHDFLSKYSLPAEFPIVSFHTEASKAPGVISTLSHIAHAELPWLSMPTGSVSEESTTGTRVPVVIPLAAVMAALALHLEFRYGEKSDGLVCRKDAEVPGSVVVKPERKLDHAWMVYSKGSDAPQMCEALITLLLEQEKKS</sequence>
<dbReference type="EMBL" id="CM055093">
    <property type="protein sequence ID" value="KAJ7566504.1"/>
    <property type="molecule type" value="Genomic_DNA"/>
</dbReference>
<name>A0ACC2EIT1_DIPCM</name>
<dbReference type="Proteomes" id="UP001162992">
    <property type="component" value="Chromosome 2"/>
</dbReference>
<comment type="caution">
    <text evidence="1">The sequence shown here is derived from an EMBL/GenBank/DDBJ whole genome shotgun (WGS) entry which is preliminary data.</text>
</comment>
<evidence type="ECO:0000313" key="1">
    <source>
        <dbReference type="EMBL" id="KAJ7566504.1"/>
    </source>
</evidence>
<evidence type="ECO:0000313" key="2">
    <source>
        <dbReference type="Proteomes" id="UP001162992"/>
    </source>
</evidence>
<proteinExistence type="predicted"/>
<protein>
    <submittedName>
        <fullName evidence="1">Uncharacterized protein</fullName>
    </submittedName>
</protein>
<organism evidence="1 2">
    <name type="scientific">Diphasiastrum complanatum</name>
    <name type="common">Issler's clubmoss</name>
    <name type="synonym">Lycopodium complanatum</name>
    <dbReference type="NCBI Taxonomy" id="34168"/>
    <lineage>
        <taxon>Eukaryota</taxon>
        <taxon>Viridiplantae</taxon>
        <taxon>Streptophyta</taxon>
        <taxon>Embryophyta</taxon>
        <taxon>Tracheophyta</taxon>
        <taxon>Lycopodiopsida</taxon>
        <taxon>Lycopodiales</taxon>
        <taxon>Lycopodiaceae</taxon>
        <taxon>Lycopodioideae</taxon>
        <taxon>Diphasiastrum</taxon>
    </lineage>
</organism>
<accession>A0ACC2EIT1</accession>
<reference evidence="2" key="1">
    <citation type="journal article" date="2024" name="Proc. Natl. Acad. Sci. U.S.A.">
        <title>Extraordinary preservation of gene collinearity over three hundred million years revealed in homosporous lycophytes.</title>
        <authorList>
            <person name="Li C."/>
            <person name="Wickell D."/>
            <person name="Kuo L.Y."/>
            <person name="Chen X."/>
            <person name="Nie B."/>
            <person name="Liao X."/>
            <person name="Peng D."/>
            <person name="Ji J."/>
            <person name="Jenkins J."/>
            <person name="Williams M."/>
            <person name="Shu S."/>
            <person name="Plott C."/>
            <person name="Barry K."/>
            <person name="Rajasekar S."/>
            <person name="Grimwood J."/>
            <person name="Han X."/>
            <person name="Sun S."/>
            <person name="Hou Z."/>
            <person name="He W."/>
            <person name="Dai G."/>
            <person name="Sun C."/>
            <person name="Schmutz J."/>
            <person name="Leebens-Mack J.H."/>
            <person name="Li F.W."/>
            <person name="Wang L."/>
        </authorList>
    </citation>
    <scope>NUCLEOTIDE SEQUENCE [LARGE SCALE GENOMIC DNA]</scope>
    <source>
        <strain evidence="2">cv. PW_Plant_1</strain>
    </source>
</reference>